<proteinExistence type="predicted"/>
<name>A0ABQ8J7D1_DERPT</name>
<gene>
    <name evidence="1" type="ORF">DERP_011326</name>
</gene>
<reference evidence="1 2" key="2">
    <citation type="journal article" date="2022" name="Mol. Biol. Evol.">
        <title>Comparative Genomics Reveals Insights into the Divergent Evolution of Astigmatic Mites and Household Pest Adaptations.</title>
        <authorList>
            <person name="Xiong Q."/>
            <person name="Wan A.T."/>
            <person name="Liu X."/>
            <person name="Fung C.S."/>
            <person name="Xiao X."/>
            <person name="Malainual N."/>
            <person name="Hou J."/>
            <person name="Wang L."/>
            <person name="Wang M."/>
            <person name="Yang K.Y."/>
            <person name="Cui Y."/>
            <person name="Leung E.L."/>
            <person name="Nong W."/>
            <person name="Shin S.K."/>
            <person name="Au S.W."/>
            <person name="Jeong K.Y."/>
            <person name="Chew F.T."/>
            <person name="Hui J.H."/>
            <person name="Leung T.F."/>
            <person name="Tungtrongchitr A."/>
            <person name="Zhong N."/>
            <person name="Liu Z."/>
            <person name="Tsui S.K."/>
        </authorList>
    </citation>
    <scope>NUCLEOTIDE SEQUENCE [LARGE SCALE GENOMIC DNA]</scope>
    <source>
        <strain evidence="1">Derp</strain>
    </source>
</reference>
<keyword evidence="2" id="KW-1185">Reference proteome</keyword>
<dbReference type="EMBL" id="NJHN03000063">
    <property type="protein sequence ID" value="KAH9418464.1"/>
    <property type="molecule type" value="Genomic_DNA"/>
</dbReference>
<organism evidence="1 2">
    <name type="scientific">Dermatophagoides pteronyssinus</name>
    <name type="common">European house dust mite</name>
    <dbReference type="NCBI Taxonomy" id="6956"/>
    <lineage>
        <taxon>Eukaryota</taxon>
        <taxon>Metazoa</taxon>
        <taxon>Ecdysozoa</taxon>
        <taxon>Arthropoda</taxon>
        <taxon>Chelicerata</taxon>
        <taxon>Arachnida</taxon>
        <taxon>Acari</taxon>
        <taxon>Acariformes</taxon>
        <taxon>Sarcoptiformes</taxon>
        <taxon>Astigmata</taxon>
        <taxon>Psoroptidia</taxon>
        <taxon>Analgoidea</taxon>
        <taxon>Pyroglyphidae</taxon>
        <taxon>Dermatophagoidinae</taxon>
        <taxon>Dermatophagoides</taxon>
    </lineage>
</organism>
<comment type="caution">
    <text evidence="1">The sequence shown here is derived from an EMBL/GenBank/DDBJ whole genome shotgun (WGS) entry which is preliminary data.</text>
</comment>
<evidence type="ECO:0000313" key="2">
    <source>
        <dbReference type="Proteomes" id="UP000887458"/>
    </source>
</evidence>
<accession>A0ABQ8J7D1</accession>
<protein>
    <submittedName>
        <fullName evidence="1">Uncharacterized protein</fullName>
    </submittedName>
</protein>
<dbReference type="Proteomes" id="UP000887458">
    <property type="component" value="Unassembled WGS sequence"/>
</dbReference>
<evidence type="ECO:0000313" key="1">
    <source>
        <dbReference type="EMBL" id="KAH9418464.1"/>
    </source>
</evidence>
<sequence>MAKLATINIEPNVNSIENFLAANNKIGMVKIRDKLEGISIILTKVGNHPLGSGSLETNGIRNQEFVLLVPFCTGDEIPTLFNSSSLGDVRNG</sequence>
<reference evidence="1 2" key="1">
    <citation type="journal article" date="2018" name="J. Allergy Clin. Immunol.">
        <title>High-quality assembly of Dermatophagoides pteronyssinus genome and transcriptome reveals a wide range of novel allergens.</title>
        <authorList>
            <person name="Liu X.Y."/>
            <person name="Yang K.Y."/>
            <person name="Wang M.Q."/>
            <person name="Kwok J.S."/>
            <person name="Zeng X."/>
            <person name="Yang Z."/>
            <person name="Xiao X.J."/>
            <person name="Lau C.P."/>
            <person name="Li Y."/>
            <person name="Huang Z.M."/>
            <person name="Ba J.G."/>
            <person name="Yim A.K."/>
            <person name="Ouyang C.Y."/>
            <person name="Ngai S.M."/>
            <person name="Chan T.F."/>
            <person name="Leung E.L."/>
            <person name="Liu L."/>
            <person name="Liu Z.G."/>
            <person name="Tsui S.K."/>
        </authorList>
    </citation>
    <scope>NUCLEOTIDE SEQUENCE [LARGE SCALE GENOMIC DNA]</scope>
    <source>
        <strain evidence="1">Derp</strain>
    </source>
</reference>